<protein>
    <submittedName>
        <fullName evidence="3">Uncharacterized protein</fullName>
    </submittedName>
</protein>
<accession>A0AAW1X5G4</accession>
<proteinExistence type="inferred from homology"/>
<dbReference type="PANTHER" id="PTHR11802">
    <property type="entry name" value="SERINE PROTEASE FAMILY S10 SERINE CARBOXYPEPTIDASE"/>
    <property type="match status" value="1"/>
</dbReference>
<dbReference type="InterPro" id="IPR001563">
    <property type="entry name" value="Peptidase_S10"/>
</dbReference>
<dbReference type="Pfam" id="PF00450">
    <property type="entry name" value="Peptidase_S10"/>
    <property type="match status" value="1"/>
</dbReference>
<feature type="chain" id="PRO_5043362907" evidence="2">
    <location>
        <begin position="34"/>
        <end position="482"/>
    </location>
</feature>
<dbReference type="Gene3D" id="3.40.50.12670">
    <property type="match status" value="1"/>
</dbReference>
<dbReference type="AlphaFoldDB" id="A0AAW1X5G4"/>
<dbReference type="InterPro" id="IPR029058">
    <property type="entry name" value="AB_hydrolase_fold"/>
</dbReference>
<dbReference type="GO" id="GO:0016747">
    <property type="term" value="F:acyltransferase activity, transferring groups other than amino-acyl groups"/>
    <property type="evidence" value="ECO:0007669"/>
    <property type="project" value="TreeGrafter"/>
</dbReference>
<dbReference type="GO" id="GO:0006508">
    <property type="term" value="P:proteolysis"/>
    <property type="evidence" value="ECO:0007669"/>
    <property type="project" value="InterPro"/>
</dbReference>
<organism evidence="3 4">
    <name type="scientific">Rubus argutus</name>
    <name type="common">Southern blackberry</name>
    <dbReference type="NCBI Taxonomy" id="59490"/>
    <lineage>
        <taxon>Eukaryota</taxon>
        <taxon>Viridiplantae</taxon>
        <taxon>Streptophyta</taxon>
        <taxon>Embryophyta</taxon>
        <taxon>Tracheophyta</taxon>
        <taxon>Spermatophyta</taxon>
        <taxon>Magnoliopsida</taxon>
        <taxon>eudicotyledons</taxon>
        <taxon>Gunneridae</taxon>
        <taxon>Pentapetalae</taxon>
        <taxon>rosids</taxon>
        <taxon>fabids</taxon>
        <taxon>Rosales</taxon>
        <taxon>Rosaceae</taxon>
        <taxon>Rosoideae</taxon>
        <taxon>Rosoideae incertae sedis</taxon>
        <taxon>Rubus</taxon>
    </lineage>
</organism>
<evidence type="ECO:0000256" key="1">
    <source>
        <dbReference type="ARBA" id="ARBA00009431"/>
    </source>
</evidence>
<comment type="caution">
    <text evidence="3">The sequence shown here is derived from an EMBL/GenBank/DDBJ whole genome shotgun (WGS) entry which is preliminary data.</text>
</comment>
<dbReference type="Proteomes" id="UP001457282">
    <property type="component" value="Unassembled WGS sequence"/>
</dbReference>
<name>A0AAW1X5G4_RUBAR</name>
<dbReference type="PRINTS" id="PR00724">
    <property type="entry name" value="CRBOXYPTASEC"/>
</dbReference>
<feature type="signal peptide" evidence="2">
    <location>
        <begin position="1"/>
        <end position="33"/>
    </location>
</feature>
<dbReference type="PANTHER" id="PTHR11802:SF319">
    <property type="entry name" value="CARBOXYPEPTIDASE"/>
    <property type="match status" value="1"/>
</dbReference>
<evidence type="ECO:0000313" key="4">
    <source>
        <dbReference type="Proteomes" id="UP001457282"/>
    </source>
</evidence>
<keyword evidence="4" id="KW-1185">Reference proteome</keyword>
<dbReference type="SUPFAM" id="SSF53474">
    <property type="entry name" value="alpha/beta-Hydrolases"/>
    <property type="match status" value="1"/>
</dbReference>
<comment type="similarity">
    <text evidence="1">Belongs to the peptidase S10 family.</text>
</comment>
<dbReference type="GO" id="GO:0004185">
    <property type="term" value="F:serine-type carboxypeptidase activity"/>
    <property type="evidence" value="ECO:0007669"/>
    <property type="project" value="InterPro"/>
</dbReference>
<gene>
    <name evidence="3" type="ORF">M0R45_018798</name>
</gene>
<evidence type="ECO:0000313" key="3">
    <source>
        <dbReference type="EMBL" id="KAK9931524.1"/>
    </source>
</evidence>
<dbReference type="Gene3D" id="3.40.50.1820">
    <property type="entry name" value="alpha/beta hydrolase"/>
    <property type="match status" value="1"/>
</dbReference>
<sequence>MEFVYHSVSTMKMMGFPLLATLVFTLTLTSTLAANITTSNITTLPGYSGDLPFAIESGYIGVGDNEEVQLFYLFVESQTTPAEDPLLLWFNGGPGCSGLAGFFFESGPLTFKYGDYNGSLPTLHDNPFQWTKDLNMIYIDAPVGAGFSYSKTQSGYVMDDYKYVAQSYEFLQKWLEAHPTYFENLLYIGGDSYSGIIVPMIVQQLLDGNENGTLPLVNLKGYIIGNPVTDSVIDVNARINHAHRLTLVPDQLHQAAKTSCNEDYVNVDSSNAACIADIDAIDKLINDINMLQILEPVCSESLPTPKDLGTARRYLIDLSESLLSSAPNSPAYWCRSYNHMLAYVWANNRSVQDALGVRRGTKRFWQYCNSSLAYTQEVTSVLSYHQRLATMDLRSLIYSGDHDMTIPHIGTQKWINLLNLTLSEPWRAWSVDNQTAGYTKKFVNGVFNLTFATVKGAGHIAAEYKVKECSAMIGRWMAHYPL</sequence>
<evidence type="ECO:0000256" key="2">
    <source>
        <dbReference type="SAM" id="SignalP"/>
    </source>
</evidence>
<dbReference type="EMBL" id="JBEDUW010000004">
    <property type="protein sequence ID" value="KAK9931524.1"/>
    <property type="molecule type" value="Genomic_DNA"/>
</dbReference>
<dbReference type="FunFam" id="3.40.50.1820:FF:000072">
    <property type="entry name" value="Serine carboxypeptidase-like 19"/>
    <property type="match status" value="1"/>
</dbReference>
<dbReference type="GO" id="GO:0019748">
    <property type="term" value="P:secondary metabolic process"/>
    <property type="evidence" value="ECO:0007669"/>
    <property type="project" value="TreeGrafter"/>
</dbReference>
<dbReference type="FunFam" id="3.40.50.12670:FF:000002">
    <property type="entry name" value="Carboxypeptidase"/>
    <property type="match status" value="1"/>
</dbReference>
<keyword evidence="2" id="KW-0732">Signal</keyword>
<reference evidence="3 4" key="1">
    <citation type="journal article" date="2023" name="G3 (Bethesda)">
        <title>A chromosome-length genome assembly and annotation of blackberry (Rubus argutus, cv. 'Hillquist').</title>
        <authorList>
            <person name="Bruna T."/>
            <person name="Aryal R."/>
            <person name="Dudchenko O."/>
            <person name="Sargent D.J."/>
            <person name="Mead D."/>
            <person name="Buti M."/>
            <person name="Cavallini A."/>
            <person name="Hytonen T."/>
            <person name="Andres J."/>
            <person name="Pham M."/>
            <person name="Weisz D."/>
            <person name="Mascagni F."/>
            <person name="Usai G."/>
            <person name="Natali L."/>
            <person name="Bassil N."/>
            <person name="Fernandez G.E."/>
            <person name="Lomsadze A."/>
            <person name="Armour M."/>
            <person name="Olukolu B."/>
            <person name="Poorten T."/>
            <person name="Britton C."/>
            <person name="Davik J."/>
            <person name="Ashrafi H."/>
            <person name="Aiden E.L."/>
            <person name="Borodovsky M."/>
            <person name="Worthington M."/>
        </authorList>
    </citation>
    <scope>NUCLEOTIDE SEQUENCE [LARGE SCALE GENOMIC DNA]</scope>
    <source>
        <strain evidence="3">PI 553951</strain>
    </source>
</reference>